<dbReference type="PANTHER" id="PTHR43581">
    <property type="entry name" value="ATP/GTP PHOSPHATASE"/>
    <property type="match status" value="1"/>
</dbReference>
<name>A0A8E4CGK2_9VIRU</name>
<reference evidence="3" key="1">
    <citation type="submission" date="2020-03" db="EMBL/GenBank/DDBJ databases">
        <title>Dynamic changes in Inoviridae prophage during population succession and invasion of Pacific-native Vibrio parahaemolyticus into United States North Atlantic coastal areas.</title>
        <authorList>
            <person name="Means J."/>
            <person name="Marcinqiwicz A."/>
            <person name="Foxall R."/>
            <person name="Xu F."/>
            <person name="Jones S."/>
            <person name="Cooper V."/>
            <person name="Whistler C."/>
        </authorList>
    </citation>
    <scope>NUCLEOTIDE SEQUENCE</scope>
</reference>
<dbReference type="Pfam" id="PF20469">
    <property type="entry name" value="OLD-like_TOPRIM"/>
    <property type="match status" value="1"/>
</dbReference>
<organism evidence="3 4">
    <name type="scientific">Vibrio phage vB_Vipa71</name>
    <dbReference type="NCBI Taxonomy" id="2729382"/>
    <lineage>
        <taxon>Viruses</taxon>
        <taxon>Monodnaviria</taxon>
        <taxon>Loebvirae</taxon>
        <taxon>Hofneiviricota</taxon>
        <taxon>Faserviricetes</taxon>
        <taxon>Tubulavirales</taxon>
        <taxon>Inoviridae</taxon>
        <taxon>Versovirus</taxon>
        <taxon>Versovirus Vipa71</taxon>
    </lineage>
</organism>
<dbReference type="InterPro" id="IPR041685">
    <property type="entry name" value="AAA_GajA/Old/RecF-like"/>
</dbReference>
<accession>A0A8E4CGK2</accession>
<protein>
    <submittedName>
        <fullName evidence="3">ATP-dependent endonuclease</fullName>
    </submittedName>
</protein>
<dbReference type="GO" id="GO:0004519">
    <property type="term" value="F:endonuclease activity"/>
    <property type="evidence" value="ECO:0007669"/>
    <property type="project" value="UniProtKB-KW"/>
</dbReference>
<evidence type="ECO:0000259" key="2">
    <source>
        <dbReference type="Pfam" id="PF20469"/>
    </source>
</evidence>
<dbReference type="InterPro" id="IPR027417">
    <property type="entry name" value="P-loop_NTPase"/>
</dbReference>
<proteinExistence type="predicted"/>
<dbReference type="Pfam" id="PF13175">
    <property type="entry name" value="AAA_15"/>
    <property type="match status" value="1"/>
</dbReference>
<sequence>MYLHKLRVQGFKRLIDVEVEFNSATFLIGQNNSGKSSLIKAIDYLLTNKQIPIKDFHSHMNPETQESEIAVDTITMTAEFRNVSEDAESWRGFRGRVFEYESDDSETGKCIIYKKEWTPGKAPIQYLKAYERNIKDEFANVKKIEDFIPLGISEELLQEAFDKTSGNINKSNADKLDYIDEIWDITNIETFFKNPGGIPGNVLSRLPRYLLIPAEAGEDELCKNNGTLQKTLKELFKEVRDTSPNYKEAQVYLNSLAEELDPTDSSSNFGQMITQLNDVMSTVFPESSVHVNANLSNPDDVLVPHFEIEMESNIRTPIENQGTGMIRSAVFSLLRYRKTWEEQREEKNERGLIICFEEPEIFLHPSAANQMRNTIYDLVSNESQIIASTHSPYMIDLSRKPKQNLTRFIKTDAGSETINFSVTEAFEALQEDDKSYVKMVLKIDDYVARAFFSNRTILVEGDTEDIVIRETTKRLPMELRNYVVGNCEVIKGRGKPVLKSVINYLKGVGIEPIVMHDSDTGVAGAVVHNEPIRKALDNDNNLFVLERCMESILDYPEPTSEKPYTAYCHTQTWGENYTDIPEGWRHIYERLMGIKTD</sequence>
<dbReference type="InterPro" id="IPR034139">
    <property type="entry name" value="TOPRIM_OLD"/>
</dbReference>
<dbReference type="Gene3D" id="3.40.50.300">
    <property type="entry name" value="P-loop containing nucleotide triphosphate hydrolases"/>
    <property type="match status" value="1"/>
</dbReference>
<dbReference type="PANTHER" id="PTHR43581:SF4">
    <property type="entry name" value="ATP_GTP PHOSPHATASE"/>
    <property type="match status" value="1"/>
</dbReference>
<dbReference type="SUPFAM" id="SSF52540">
    <property type="entry name" value="P-loop containing nucleoside triphosphate hydrolases"/>
    <property type="match status" value="1"/>
</dbReference>
<keyword evidence="3" id="KW-0255">Endonuclease</keyword>
<evidence type="ECO:0000313" key="3">
    <source>
        <dbReference type="EMBL" id="QJD55445.1"/>
    </source>
</evidence>
<dbReference type="Proteomes" id="UP000681292">
    <property type="component" value="Segment"/>
</dbReference>
<feature type="domain" description="OLD protein-like TOPRIM" evidence="2">
    <location>
        <begin position="451"/>
        <end position="519"/>
    </location>
</feature>
<dbReference type="InterPro" id="IPR051396">
    <property type="entry name" value="Bact_Antivir_Def_Nuclease"/>
</dbReference>
<feature type="domain" description="Endonuclease GajA/Old nuclease/RecF-like AAA" evidence="1">
    <location>
        <begin position="1"/>
        <end position="395"/>
    </location>
</feature>
<gene>
    <name evidence="3" type="ORF">vBVipa71_00003</name>
</gene>
<evidence type="ECO:0000259" key="1">
    <source>
        <dbReference type="Pfam" id="PF13175"/>
    </source>
</evidence>
<keyword evidence="3" id="KW-0540">Nuclease</keyword>
<keyword evidence="4" id="KW-1185">Reference proteome</keyword>
<evidence type="ECO:0000313" key="4">
    <source>
        <dbReference type="Proteomes" id="UP000681292"/>
    </source>
</evidence>
<dbReference type="EMBL" id="MT193890">
    <property type="protein sequence ID" value="QJD55445.1"/>
    <property type="molecule type" value="Genomic_DNA"/>
</dbReference>
<keyword evidence="3" id="KW-0378">Hydrolase</keyword>